<accession>A0A7C5DFA6</accession>
<sequence length="285" mass="31507">MKTITRRLFATVLLPGLLLSACGDKKESKTSGSAAVEQSAPAIAGPFTGVLTMKTTLPNAGTSDTKLETKLETKLYIGPKGMRAESKTDMPGHAGMVSMTILSLADKPDTVYMINDATKSCMELDVSNVAQEPADDPYLDAKVEKLGKERVNGFDCNHARLTWPDSDRSVDMWVTKDFLDYVAYARMQGSKERRYERLVQKLKSAGLDGFPVKMVMSPEGIVTELVKAERTTPDSSLFEVPANCTKMEIPTMPTGPQGMNKKNLKEMQDWARKMQQQMPQQMPQQ</sequence>
<protein>
    <submittedName>
        <fullName evidence="2">DUF4412 domain-containing protein</fullName>
    </submittedName>
</protein>
<evidence type="ECO:0000259" key="1">
    <source>
        <dbReference type="Pfam" id="PF14371"/>
    </source>
</evidence>
<dbReference type="PROSITE" id="PS51257">
    <property type="entry name" value="PROKAR_LIPOPROTEIN"/>
    <property type="match status" value="1"/>
</dbReference>
<feature type="domain" description="DUF4412" evidence="1">
    <location>
        <begin position="47"/>
        <end position="244"/>
    </location>
</feature>
<comment type="caution">
    <text evidence="2">The sequence shown here is derived from an EMBL/GenBank/DDBJ whole genome shotgun (WGS) entry which is preliminary data.</text>
</comment>
<dbReference type="InterPro" id="IPR025524">
    <property type="entry name" value="DUF4412"/>
</dbReference>
<dbReference type="Pfam" id="PF14371">
    <property type="entry name" value="DUF4412"/>
    <property type="match status" value="1"/>
</dbReference>
<gene>
    <name evidence="2" type="ORF">ENL07_10130</name>
</gene>
<dbReference type="AlphaFoldDB" id="A0A7C5DFA6"/>
<dbReference type="EMBL" id="DRSQ01000218">
    <property type="protein sequence ID" value="HHE32953.1"/>
    <property type="molecule type" value="Genomic_DNA"/>
</dbReference>
<dbReference type="Proteomes" id="UP000886058">
    <property type="component" value="Unassembled WGS sequence"/>
</dbReference>
<organism evidence="2">
    <name type="scientific">Chlorobaculum parvum</name>
    <dbReference type="NCBI Taxonomy" id="274539"/>
    <lineage>
        <taxon>Bacteria</taxon>
        <taxon>Pseudomonadati</taxon>
        <taxon>Chlorobiota</taxon>
        <taxon>Chlorobiia</taxon>
        <taxon>Chlorobiales</taxon>
        <taxon>Chlorobiaceae</taxon>
        <taxon>Chlorobaculum</taxon>
    </lineage>
</organism>
<reference evidence="2" key="1">
    <citation type="journal article" date="2020" name="mSystems">
        <title>Genome- and Community-Level Interaction Insights into Carbon Utilization and Element Cycling Functions of Hydrothermarchaeota in Hydrothermal Sediment.</title>
        <authorList>
            <person name="Zhou Z."/>
            <person name="Liu Y."/>
            <person name="Xu W."/>
            <person name="Pan J."/>
            <person name="Luo Z.H."/>
            <person name="Li M."/>
        </authorList>
    </citation>
    <scope>NUCLEOTIDE SEQUENCE [LARGE SCALE GENOMIC DNA]</scope>
    <source>
        <strain evidence="2">HyVt-633</strain>
    </source>
</reference>
<proteinExistence type="predicted"/>
<name>A0A7C5DFA6_9CHLB</name>
<evidence type="ECO:0000313" key="2">
    <source>
        <dbReference type="EMBL" id="HHE32953.1"/>
    </source>
</evidence>